<dbReference type="SMART" id="SM00822">
    <property type="entry name" value="PKS_KR"/>
    <property type="match status" value="1"/>
</dbReference>
<dbReference type="PROSITE" id="PS00061">
    <property type="entry name" value="ADH_SHORT"/>
    <property type="match status" value="1"/>
</dbReference>
<dbReference type="InterPro" id="IPR020904">
    <property type="entry name" value="Sc_DH/Rdtase_CS"/>
</dbReference>
<dbReference type="InterPro" id="IPR057326">
    <property type="entry name" value="KR_dom"/>
</dbReference>
<comment type="caution">
    <text evidence="5">The sequence shown here is derived from an EMBL/GenBank/DDBJ whole genome shotgun (WGS) entry which is preliminary data.</text>
</comment>
<dbReference type="GO" id="GO:0016491">
    <property type="term" value="F:oxidoreductase activity"/>
    <property type="evidence" value="ECO:0007669"/>
    <property type="project" value="UniProtKB-KW"/>
</dbReference>
<reference evidence="5 6" key="1">
    <citation type="submission" date="2020-04" db="EMBL/GenBank/DDBJ databases">
        <title>MicrobeNet Type strains.</title>
        <authorList>
            <person name="Nicholson A.C."/>
        </authorList>
    </citation>
    <scope>NUCLEOTIDE SEQUENCE [LARGE SCALE GENOMIC DNA]</scope>
    <source>
        <strain evidence="5 6">ATCC 23612</strain>
    </source>
</reference>
<dbReference type="PRINTS" id="PR00081">
    <property type="entry name" value="GDHRDH"/>
</dbReference>
<dbReference type="InterPro" id="IPR036291">
    <property type="entry name" value="NAD(P)-bd_dom_sf"/>
</dbReference>
<evidence type="ECO:0000256" key="3">
    <source>
        <dbReference type="RuleBase" id="RU000363"/>
    </source>
</evidence>
<keyword evidence="6" id="KW-1185">Reference proteome</keyword>
<dbReference type="Pfam" id="PF00106">
    <property type="entry name" value="adh_short"/>
    <property type="match status" value="1"/>
</dbReference>
<dbReference type="InterPro" id="IPR051911">
    <property type="entry name" value="SDR_oxidoreductase"/>
</dbReference>
<evidence type="ECO:0000259" key="4">
    <source>
        <dbReference type="SMART" id="SM00822"/>
    </source>
</evidence>
<evidence type="ECO:0000313" key="6">
    <source>
        <dbReference type="Proteomes" id="UP000553209"/>
    </source>
</evidence>
<dbReference type="Gene3D" id="3.40.50.720">
    <property type="entry name" value="NAD(P)-binding Rossmann-like Domain"/>
    <property type="match status" value="1"/>
</dbReference>
<dbReference type="SUPFAM" id="SSF51735">
    <property type="entry name" value="NAD(P)-binding Rossmann-fold domains"/>
    <property type="match status" value="1"/>
</dbReference>
<dbReference type="CDD" id="cd05374">
    <property type="entry name" value="17beta-HSD-like_SDR_c"/>
    <property type="match status" value="1"/>
</dbReference>
<feature type="domain" description="Ketoreductase" evidence="4">
    <location>
        <begin position="9"/>
        <end position="180"/>
    </location>
</feature>
<accession>A0A7X6MEI5</accession>
<dbReference type="InterPro" id="IPR002347">
    <property type="entry name" value="SDR_fam"/>
</dbReference>
<evidence type="ECO:0000313" key="5">
    <source>
        <dbReference type="EMBL" id="NKZ00054.1"/>
    </source>
</evidence>
<protein>
    <submittedName>
        <fullName evidence="5">SDR family oxidoreductase</fullName>
    </submittedName>
</protein>
<evidence type="ECO:0000256" key="1">
    <source>
        <dbReference type="ARBA" id="ARBA00006484"/>
    </source>
</evidence>
<name>A0A7X6MEI5_9ACTN</name>
<gene>
    <name evidence="5" type="ORF">HGB44_20625</name>
</gene>
<sequence length="287" mass="30573">MSFPSNRPSTWFVTGTSRGLGLELVTQLLERGDNVAATTRSTDRLLSAIGDRVDTSRLLPLAVDLRDDAAVKQAVDQTVARFGILDAVVNNAGYGYLAAVEETDPADVRDMLDVQVVGVWNVLRATVPVLRQQKSGHIVNVSSVLGLVSLPGWALYCAGKFALEGLSEALAGEVADFGVKVTIVEPGYFRTDFLTRDSLALPAQTTDAYPGIREMVENHLNLQGSQLGDPVKGATAIIDRVVSDAEGPLRQVLGSDAYAFVTDKVEALRANLDATARTAPVTDHPAA</sequence>
<dbReference type="Proteomes" id="UP000553209">
    <property type="component" value="Unassembled WGS sequence"/>
</dbReference>
<organism evidence="5 6">
    <name type="scientific">Nocardiopsis alborubida</name>
    <dbReference type="NCBI Taxonomy" id="146802"/>
    <lineage>
        <taxon>Bacteria</taxon>
        <taxon>Bacillati</taxon>
        <taxon>Actinomycetota</taxon>
        <taxon>Actinomycetes</taxon>
        <taxon>Streptosporangiales</taxon>
        <taxon>Nocardiopsidaceae</taxon>
        <taxon>Nocardiopsis</taxon>
    </lineage>
</organism>
<comment type="similarity">
    <text evidence="1 3">Belongs to the short-chain dehydrogenases/reductases (SDR) family.</text>
</comment>
<dbReference type="AlphaFoldDB" id="A0A7X6MEI5"/>
<proteinExistence type="inferred from homology"/>
<dbReference type="EMBL" id="JAAXPG010000020">
    <property type="protein sequence ID" value="NKZ00054.1"/>
    <property type="molecule type" value="Genomic_DNA"/>
</dbReference>
<dbReference type="PRINTS" id="PR00080">
    <property type="entry name" value="SDRFAMILY"/>
</dbReference>
<evidence type="ECO:0000256" key="2">
    <source>
        <dbReference type="ARBA" id="ARBA00023002"/>
    </source>
</evidence>
<dbReference type="PANTHER" id="PTHR43976:SF16">
    <property type="entry name" value="SHORT-CHAIN DEHYDROGENASE_REDUCTASE FAMILY PROTEIN"/>
    <property type="match status" value="1"/>
</dbReference>
<keyword evidence="2" id="KW-0560">Oxidoreductase</keyword>
<dbReference type="PANTHER" id="PTHR43976">
    <property type="entry name" value="SHORT CHAIN DEHYDROGENASE"/>
    <property type="match status" value="1"/>
</dbReference>